<dbReference type="InterPro" id="IPR051288">
    <property type="entry name" value="Serum_paraoxonase/arylesterase"/>
</dbReference>
<sequence length="688" mass="73973">MSFVLTFRQMMRFAHHINAVPFIINTKNDTPGSSLSKRRSYSLGIMLKAGIVVVALLATVFQVFLKDAVWMGLGIGKTIQPLSDFPYACRRIEDPRLEACEDMWLSETTRQLFLACSDSDSRSKWIPNGGKYDPSGQSQRDAIVALDLDLPHLDASSVRVLRTKGYTGTAGDRLLNLVGFTGFESTEEGEEKITLFAVNNRPPIDPRTGKPNISPGQVGANSTIEVFETGPGATSMKHIRTYANDAVATPNRVAALAKDLFYFTNDHGQDKVGIKHQLGFILKTGDVNVCTATGGCRKIADQLKFPNGLALGRDGLLYVPSVGTGGIHVYRILEDHSIKHVQEIKTGYSIDNLSVDQNGDIFVAAFPVAFDMVKAFDDPRNSFPAAAVLRVSKGENGYTVDKVLEDARGEVLPAATTALHDAKTGRLFLSSVISPFIAVCEPKQFTTPSSNTLEALTTIMKSASILALASTASGAVISLNARDDATQIQTRQAQNVQEGLNACTDKATPCTIVSASTEKVNYGSKNPRDIADQLWEKCLEGGCNVEGWDEDTEVVSGLGPTGDTLNVLAHGNWPPEFRHGLVWGMTELVGGLSEPYRMTADRPPVKGEGGKVGIDAFKAPKNFHISRYAWDDDHWESQAFISLSASMEDAGSSTCEALVGALETVIGAFNDNIGSLIGAAEPACGATG</sequence>
<dbReference type="EMBL" id="CVQI01033240">
    <property type="protein sequence ID" value="CRK43348.1"/>
    <property type="molecule type" value="Genomic_DNA"/>
</dbReference>
<dbReference type="Proteomes" id="UP000045706">
    <property type="component" value="Unassembled WGS sequence"/>
</dbReference>
<evidence type="ECO:0008006" key="4">
    <source>
        <dbReference type="Google" id="ProtNLM"/>
    </source>
</evidence>
<dbReference type="PANTHER" id="PTHR11799:SF20">
    <property type="entry name" value="SMP-30_GLUCONOLACTONASE_LRE-LIKE REGION DOMAIN-CONTAINING PROTEIN"/>
    <property type="match status" value="1"/>
</dbReference>
<reference evidence="3" key="1">
    <citation type="submission" date="2015-05" db="EMBL/GenBank/DDBJ databases">
        <authorList>
            <person name="Fogelqvist Johan"/>
        </authorList>
    </citation>
    <scope>NUCLEOTIDE SEQUENCE [LARGE SCALE GENOMIC DNA]</scope>
</reference>
<evidence type="ECO:0000313" key="2">
    <source>
        <dbReference type="EMBL" id="CRK43348.1"/>
    </source>
</evidence>
<keyword evidence="1" id="KW-0812">Transmembrane</keyword>
<keyword evidence="1" id="KW-0472">Membrane</keyword>
<dbReference type="PANTHER" id="PTHR11799">
    <property type="entry name" value="PARAOXONASE"/>
    <property type="match status" value="1"/>
</dbReference>
<keyword evidence="1" id="KW-1133">Transmembrane helix</keyword>
<dbReference type="SUPFAM" id="SSF63829">
    <property type="entry name" value="Calcium-dependent phosphotriesterase"/>
    <property type="match status" value="1"/>
</dbReference>
<dbReference type="InterPro" id="IPR011042">
    <property type="entry name" value="6-blade_b-propeller_TolB-like"/>
</dbReference>
<protein>
    <recommendedName>
        <fullName evidence="4">SMP-30/Gluconolactonase/LRE-like region domain-containing protein</fullName>
    </recommendedName>
</protein>
<dbReference type="AlphaFoldDB" id="A0A0G4NA93"/>
<feature type="transmembrane region" description="Helical" evidence="1">
    <location>
        <begin position="45"/>
        <end position="65"/>
    </location>
</feature>
<evidence type="ECO:0000256" key="1">
    <source>
        <dbReference type="SAM" id="Phobius"/>
    </source>
</evidence>
<dbReference type="Gene3D" id="2.120.10.30">
    <property type="entry name" value="TolB, C-terminal domain"/>
    <property type="match status" value="1"/>
</dbReference>
<evidence type="ECO:0000313" key="3">
    <source>
        <dbReference type="Proteomes" id="UP000045706"/>
    </source>
</evidence>
<name>A0A0G4NA93_VERLO</name>
<accession>A0A0G4NA93</accession>
<gene>
    <name evidence="2" type="ORF">BN1723_016171</name>
</gene>
<proteinExistence type="predicted"/>
<organism evidence="2 3">
    <name type="scientific">Verticillium longisporum</name>
    <name type="common">Verticillium dahliae var. longisporum</name>
    <dbReference type="NCBI Taxonomy" id="100787"/>
    <lineage>
        <taxon>Eukaryota</taxon>
        <taxon>Fungi</taxon>
        <taxon>Dikarya</taxon>
        <taxon>Ascomycota</taxon>
        <taxon>Pezizomycotina</taxon>
        <taxon>Sordariomycetes</taxon>
        <taxon>Hypocreomycetidae</taxon>
        <taxon>Glomerellales</taxon>
        <taxon>Plectosphaerellaceae</taxon>
        <taxon>Verticillium</taxon>
    </lineage>
</organism>